<evidence type="ECO:0000259" key="4">
    <source>
        <dbReference type="PROSITE" id="PS51084"/>
    </source>
</evidence>
<feature type="domain" description="HIT" evidence="4">
    <location>
        <begin position="38"/>
        <end position="112"/>
    </location>
</feature>
<dbReference type="RefSeq" id="WP_148973151.1">
    <property type="nucleotide sequence ID" value="NZ_JBNIKU010000005.1"/>
</dbReference>
<dbReference type="Gene3D" id="3.30.428.10">
    <property type="entry name" value="HIT-like"/>
    <property type="match status" value="1"/>
</dbReference>
<feature type="short sequence motif" description="Histidine triad motif" evidence="2 3">
    <location>
        <begin position="97"/>
        <end position="101"/>
    </location>
</feature>
<dbReference type="InterPro" id="IPR001310">
    <property type="entry name" value="Histidine_triad_HIT"/>
</dbReference>
<evidence type="ECO:0000256" key="2">
    <source>
        <dbReference type="PIRSR" id="PIRSR601310-3"/>
    </source>
</evidence>
<dbReference type="GO" id="GO:0003824">
    <property type="term" value="F:catalytic activity"/>
    <property type="evidence" value="ECO:0007669"/>
    <property type="project" value="InterPro"/>
</dbReference>
<dbReference type="PANTHER" id="PTHR46648">
    <property type="entry name" value="HIT FAMILY PROTEIN 1"/>
    <property type="match status" value="1"/>
</dbReference>
<comment type="caution">
    <text evidence="5">The sequence shown here is derived from an EMBL/GenBank/DDBJ whole genome shotgun (WGS) entry which is preliminary data.</text>
</comment>
<evidence type="ECO:0000256" key="3">
    <source>
        <dbReference type="PROSITE-ProRule" id="PRU00464"/>
    </source>
</evidence>
<dbReference type="EMBL" id="VTER01000001">
    <property type="protein sequence ID" value="TYS52174.1"/>
    <property type="molecule type" value="Genomic_DNA"/>
</dbReference>
<feature type="active site" description="Tele-AMP-histidine intermediate" evidence="1">
    <location>
        <position position="99"/>
    </location>
</feature>
<dbReference type="InterPro" id="IPR011146">
    <property type="entry name" value="HIT-like"/>
</dbReference>
<accession>A0A5D4RR27</accession>
<reference evidence="5 6" key="1">
    <citation type="submission" date="2019-08" db="EMBL/GenBank/DDBJ databases">
        <title>Bacillus genomes from the desert of Cuatro Cienegas, Coahuila.</title>
        <authorList>
            <person name="Olmedo-Alvarez G."/>
        </authorList>
    </citation>
    <scope>NUCLEOTIDE SEQUENCE [LARGE SCALE GENOMIC DNA]</scope>
    <source>
        <strain evidence="5 6">CH446_14T</strain>
    </source>
</reference>
<dbReference type="PANTHER" id="PTHR46648:SF1">
    <property type="entry name" value="ADENOSINE 5'-MONOPHOSPHORAMIDASE HNT1"/>
    <property type="match status" value="1"/>
</dbReference>
<dbReference type="PROSITE" id="PS51084">
    <property type="entry name" value="HIT_2"/>
    <property type="match status" value="1"/>
</dbReference>
<dbReference type="Proteomes" id="UP000322139">
    <property type="component" value="Unassembled WGS sequence"/>
</dbReference>
<proteinExistence type="predicted"/>
<dbReference type="GO" id="GO:0009117">
    <property type="term" value="P:nucleotide metabolic process"/>
    <property type="evidence" value="ECO:0007669"/>
    <property type="project" value="TreeGrafter"/>
</dbReference>
<name>A0A5D4RR27_9BACI</name>
<evidence type="ECO:0000313" key="5">
    <source>
        <dbReference type="EMBL" id="TYS52174.1"/>
    </source>
</evidence>
<protein>
    <submittedName>
        <fullName evidence="5">HIT family protein</fullName>
    </submittedName>
</protein>
<evidence type="ECO:0000256" key="1">
    <source>
        <dbReference type="PIRSR" id="PIRSR601310-1"/>
    </source>
</evidence>
<organism evidence="5 6">
    <name type="scientific">Bacillus infantis</name>
    <dbReference type="NCBI Taxonomy" id="324767"/>
    <lineage>
        <taxon>Bacteria</taxon>
        <taxon>Bacillati</taxon>
        <taxon>Bacillota</taxon>
        <taxon>Bacilli</taxon>
        <taxon>Bacillales</taxon>
        <taxon>Bacillaceae</taxon>
        <taxon>Bacillus</taxon>
    </lineage>
</organism>
<dbReference type="SUPFAM" id="SSF54197">
    <property type="entry name" value="HIT-like"/>
    <property type="match status" value="1"/>
</dbReference>
<dbReference type="AlphaFoldDB" id="A0A5D4RR27"/>
<gene>
    <name evidence="5" type="ORF">FZD51_01685</name>
</gene>
<sequence>MGDCFICNKQQGKIKTSGSVIYEDDFVYVGHIDGGGKPVYLGHLMIDLKRHAPSLADLTMEEASAFGRSMARISRALKESEGAEHIYSLVSGNAVPHLHMHLVPRYPGTPEKHWGPMSVYDWEQAPMGDEEEVSEICRRFKAYLEERKHD</sequence>
<evidence type="ECO:0000313" key="6">
    <source>
        <dbReference type="Proteomes" id="UP000322139"/>
    </source>
</evidence>
<dbReference type="InterPro" id="IPR036265">
    <property type="entry name" value="HIT-like_sf"/>
</dbReference>
<dbReference type="Pfam" id="PF01230">
    <property type="entry name" value="HIT"/>
    <property type="match status" value="1"/>
</dbReference>